<keyword evidence="7" id="KW-1185">Reference proteome</keyword>
<dbReference type="EMBL" id="CP067136">
    <property type="protein sequence ID" value="WCR07075.1"/>
    <property type="molecule type" value="Genomic_DNA"/>
</dbReference>
<evidence type="ECO:0000313" key="6">
    <source>
        <dbReference type="EMBL" id="WCR07075.1"/>
    </source>
</evidence>
<accession>A0ABY7SJK5</accession>
<dbReference type="PANTHER" id="PTHR10996">
    <property type="entry name" value="2-HYDROXYACID DEHYDROGENASE-RELATED"/>
    <property type="match status" value="1"/>
</dbReference>
<dbReference type="PROSITE" id="PS00065">
    <property type="entry name" value="D_2_HYDROXYACID_DH_1"/>
    <property type="match status" value="1"/>
</dbReference>
<protein>
    <submittedName>
        <fullName evidence="6">2-hydroxyacid dehydrogenase</fullName>
    </submittedName>
</protein>
<gene>
    <name evidence="6" type="ORF">JHX87_16695</name>
</gene>
<dbReference type="InterPro" id="IPR029752">
    <property type="entry name" value="D-isomer_DH_CS1"/>
</dbReference>
<sequence>MTPDVLVAHTLPPEQMQDMARRYRLHRLDLATPSDRPALLASAGPVCTAMVVSGHVTVDAKLLDQLPALRLAACSSAGYDQIDLAEMTRRGIALTNTSAALLDDVADTALMLMLAARRRLVAGDAYVRTGAWGRDGMFPLTSATSGKRAGIVGLGHIGQAIARRCLPMGLEIGYFSRSRKAGMDYRFFDDLAALAGWADILFIATPGGADTAGLISAPVLRALGPDGTLINIARGTVVDEAALIAALRQGQLGAAGLDVFLNEPTPDPALTALPNVTLYPHHASGTVETRARMAQLTLDNLAAFFAGKPLLTPVNKIILT</sequence>
<dbReference type="RefSeq" id="WP_271883669.1">
    <property type="nucleotide sequence ID" value="NZ_CP067136.1"/>
</dbReference>
<dbReference type="InterPro" id="IPR006139">
    <property type="entry name" value="D-isomer_2_OHA_DH_cat_dom"/>
</dbReference>
<dbReference type="InterPro" id="IPR050223">
    <property type="entry name" value="D-isomer_2-hydroxyacid_DH"/>
</dbReference>
<dbReference type="CDD" id="cd12156">
    <property type="entry name" value="HPPR"/>
    <property type="match status" value="1"/>
</dbReference>
<feature type="domain" description="D-isomer specific 2-hydroxyacid dehydrogenase NAD-binding" evidence="5">
    <location>
        <begin position="110"/>
        <end position="283"/>
    </location>
</feature>
<keyword evidence="1 3" id="KW-0560">Oxidoreductase</keyword>
<dbReference type="InterPro" id="IPR006140">
    <property type="entry name" value="D-isomer_DH_NAD-bd"/>
</dbReference>
<dbReference type="SUPFAM" id="SSF51735">
    <property type="entry name" value="NAD(P)-binding Rossmann-fold domains"/>
    <property type="match status" value="1"/>
</dbReference>
<name>A0ABY7SJK5_9RHOB</name>
<dbReference type="InterPro" id="IPR036291">
    <property type="entry name" value="NAD(P)-bd_dom_sf"/>
</dbReference>
<dbReference type="SUPFAM" id="SSF52283">
    <property type="entry name" value="Formate/glycerate dehydrogenase catalytic domain-like"/>
    <property type="match status" value="1"/>
</dbReference>
<evidence type="ECO:0000256" key="3">
    <source>
        <dbReference type="RuleBase" id="RU003719"/>
    </source>
</evidence>
<reference evidence="6 7" key="1">
    <citation type="submission" date="2021-01" db="EMBL/GenBank/DDBJ databases">
        <title>Biogeographic distribution of Paracoccus.</title>
        <authorList>
            <person name="Hollensteiner J."/>
            <person name="Leineberger J."/>
            <person name="Brinkhoff T."/>
            <person name="Daniel R."/>
        </authorList>
    </citation>
    <scope>NUCLEOTIDE SEQUENCE [LARGE SCALE GENOMIC DNA]</scope>
    <source>
        <strain evidence="6 7">KCTC 22803</strain>
    </source>
</reference>
<proteinExistence type="inferred from homology"/>
<evidence type="ECO:0000256" key="1">
    <source>
        <dbReference type="ARBA" id="ARBA00023002"/>
    </source>
</evidence>
<keyword evidence="2" id="KW-0520">NAD</keyword>
<dbReference type="PANTHER" id="PTHR10996:SF178">
    <property type="entry name" value="2-HYDROXYACID DEHYDROGENASE YGL185C-RELATED"/>
    <property type="match status" value="1"/>
</dbReference>
<dbReference type="Pfam" id="PF00389">
    <property type="entry name" value="2-Hacid_dh"/>
    <property type="match status" value="1"/>
</dbReference>
<dbReference type="Proteomes" id="UP001219349">
    <property type="component" value="Chromosome"/>
</dbReference>
<dbReference type="Pfam" id="PF02826">
    <property type="entry name" value="2-Hacid_dh_C"/>
    <property type="match status" value="1"/>
</dbReference>
<dbReference type="Gene3D" id="3.40.50.720">
    <property type="entry name" value="NAD(P)-binding Rossmann-like Domain"/>
    <property type="match status" value="2"/>
</dbReference>
<evidence type="ECO:0000259" key="4">
    <source>
        <dbReference type="Pfam" id="PF00389"/>
    </source>
</evidence>
<feature type="domain" description="D-isomer specific 2-hydroxyacid dehydrogenase catalytic" evidence="4">
    <location>
        <begin position="5"/>
        <end position="315"/>
    </location>
</feature>
<comment type="similarity">
    <text evidence="3">Belongs to the D-isomer specific 2-hydroxyacid dehydrogenase family.</text>
</comment>
<evidence type="ECO:0000256" key="2">
    <source>
        <dbReference type="ARBA" id="ARBA00023027"/>
    </source>
</evidence>
<organism evidence="6 7">
    <name type="scientific">Paracoccus fistulariae</name>
    <dbReference type="NCBI Taxonomy" id="658446"/>
    <lineage>
        <taxon>Bacteria</taxon>
        <taxon>Pseudomonadati</taxon>
        <taxon>Pseudomonadota</taxon>
        <taxon>Alphaproteobacteria</taxon>
        <taxon>Rhodobacterales</taxon>
        <taxon>Paracoccaceae</taxon>
        <taxon>Paracoccus</taxon>
    </lineage>
</organism>
<evidence type="ECO:0000313" key="7">
    <source>
        <dbReference type="Proteomes" id="UP001219349"/>
    </source>
</evidence>
<evidence type="ECO:0000259" key="5">
    <source>
        <dbReference type="Pfam" id="PF02826"/>
    </source>
</evidence>